<keyword evidence="3" id="KW-1185">Reference proteome</keyword>
<evidence type="ECO:0000313" key="2">
    <source>
        <dbReference type="EMBL" id="KAJ1216058.1"/>
    </source>
</evidence>
<evidence type="ECO:0000256" key="1">
    <source>
        <dbReference type="SAM" id="MobiDB-lite"/>
    </source>
</evidence>
<dbReference type="AlphaFoldDB" id="A0AAV7WSA3"/>
<feature type="compositionally biased region" description="Low complexity" evidence="1">
    <location>
        <begin position="58"/>
        <end position="73"/>
    </location>
</feature>
<protein>
    <submittedName>
        <fullName evidence="2">Uncharacterized protein</fullName>
    </submittedName>
</protein>
<sequence>MGLASVDQGCDAGRDGALCTSRAVSTGHGAGSGIGVSAEHRHQEYQGCSVSKMMQNAGPTGHGSSSSSVMTMGGSFGETRDVVRRGARLGAAESGHGSCSGIVDGNVVVFRLLQHKHTVPSTVGR</sequence>
<dbReference type="EMBL" id="JANPWB010000001">
    <property type="protein sequence ID" value="KAJ1216058.1"/>
    <property type="molecule type" value="Genomic_DNA"/>
</dbReference>
<feature type="region of interest" description="Disordered" evidence="1">
    <location>
        <begin position="53"/>
        <end position="75"/>
    </location>
</feature>
<accession>A0AAV7WSA3</accession>
<reference evidence="2" key="1">
    <citation type="journal article" date="2022" name="bioRxiv">
        <title>Sequencing and chromosome-scale assembly of the giantPleurodeles waltlgenome.</title>
        <authorList>
            <person name="Brown T."/>
            <person name="Elewa A."/>
            <person name="Iarovenko S."/>
            <person name="Subramanian E."/>
            <person name="Araus A.J."/>
            <person name="Petzold A."/>
            <person name="Susuki M."/>
            <person name="Suzuki K.-i.T."/>
            <person name="Hayashi T."/>
            <person name="Toyoda A."/>
            <person name="Oliveira C."/>
            <person name="Osipova E."/>
            <person name="Leigh N.D."/>
            <person name="Simon A."/>
            <person name="Yun M.H."/>
        </authorList>
    </citation>
    <scope>NUCLEOTIDE SEQUENCE</scope>
    <source>
        <strain evidence="2">20211129_DDA</strain>
        <tissue evidence="2">Liver</tissue>
    </source>
</reference>
<name>A0AAV7WSA3_PLEWA</name>
<gene>
    <name evidence="2" type="ORF">NDU88_003664</name>
</gene>
<comment type="caution">
    <text evidence="2">The sequence shown here is derived from an EMBL/GenBank/DDBJ whole genome shotgun (WGS) entry which is preliminary data.</text>
</comment>
<evidence type="ECO:0000313" key="3">
    <source>
        <dbReference type="Proteomes" id="UP001066276"/>
    </source>
</evidence>
<proteinExistence type="predicted"/>
<dbReference type="Proteomes" id="UP001066276">
    <property type="component" value="Chromosome 1_1"/>
</dbReference>
<organism evidence="2 3">
    <name type="scientific">Pleurodeles waltl</name>
    <name type="common">Iberian ribbed newt</name>
    <dbReference type="NCBI Taxonomy" id="8319"/>
    <lineage>
        <taxon>Eukaryota</taxon>
        <taxon>Metazoa</taxon>
        <taxon>Chordata</taxon>
        <taxon>Craniata</taxon>
        <taxon>Vertebrata</taxon>
        <taxon>Euteleostomi</taxon>
        <taxon>Amphibia</taxon>
        <taxon>Batrachia</taxon>
        <taxon>Caudata</taxon>
        <taxon>Salamandroidea</taxon>
        <taxon>Salamandridae</taxon>
        <taxon>Pleurodelinae</taxon>
        <taxon>Pleurodeles</taxon>
    </lineage>
</organism>